<dbReference type="GO" id="GO:0006310">
    <property type="term" value="P:DNA recombination"/>
    <property type="evidence" value="ECO:0007669"/>
    <property type="project" value="UniProtKB-KW"/>
</dbReference>
<feature type="domain" description="Arm DNA-binding" evidence="4">
    <location>
        <begin position="29"/>
        <end position="98"/>
    </location>
</feature>
<evidence type="ECO:0000259" key="3">
    <source>
        <dbReference type="Pfam" id="PF13102"/>
    </source>
</evidence>
<dbReference type="InterPro" id="IPR011010">
    <property type="entry name" value="DNA_brk_join_enz"/>
</dbReference>
<dbReference type="GO" id="GO:0015074">
    <property type="term" value="P:DNA integration"/>
    <property type="evidence" value="ECO:0007669"/>
    <property type="project" value="InterPro"/>
</dbReference>
<evidence type="ECO:0000313" key="6">
    <source>
        <dbReference type="Proteomes" id="UP000480425"/>
    </source>
</evidence>
<dbReference type="Proteomes" id="UP000480425">
    <property type="component" value="Unassembled WGS sequence"/>
</dbReference>
<protein>
    <recommendedName>
        <fullName evidence="7">Site-specific integrase</fullName>
    </recommendedName>
</protein>
<dbReference type="InterPro" id="IPR013762">
    <property type="entry name" value="Integrase-like_cat_sf"/>
</dbReference>
<dbReference type="AlphaFoldDB" id="A0A6G1U1K2"/>
<accession>A0A6G1U1K2</accession>
<evidence type="ECO:0000256" key="1">
    <source>
        <dbReference type="ARBA" id="ARBA00023125"/>
    </source>
</evidence>
<dbReference type="Pfam" id="PF17293">
    <property type="entry name" value="Arm-DNA-bind_5"/>
    <property type="match status" value="1"/>
</dbReference>
<dbReference type="InterPro" id="IPR035386">
    <property type="entry name" value="Arm-DNA-bind_5"/>
</dbReference>
<keyword evidence="2" id="KW-0233">DNA recombination</keyword>
<dbReference type="Gene3D" id="1.10.150.130">
    <property type="match status" value="1"/>
</dbReference>
<dbReference type="GO" id="GO:0003677">
    <property type="term" value="F:DNA binding"/>
    <property type="evidence" value="ECO:0007669"/>
    <property type="project" value="UniProtKB-KW"/>
</dbReference>
<evidence type="ECO:0000259" key="4">
    <source>
        <dbReference type="Pfam" id="PF17293"/>
    </source>
</evidence>
<dbReference type="OrthoDB" id="1112270at2"/>
<sequence>MRAKCVQLNLGKMIRVHYYLDVRGVPDGGLASLKFDFCRQRSHSQLPVGIRLLPSQWDAKAQKVRGTMNDESTNLFLLQQMARVSEIILKLTSAGNLVGLSAVEVKNRVAAELRPDAGVDNRFLARFRSYASLCRSPRTRDIYLVTVKKVLAFDSHAESLSFERITKDWLSRFEAWLGTEQGGCPSVNARSIHLRNVRAVFNDAIDNGITSWYPFRSFKVKSEATKKRAVSVEALRSLFSFPGLTWQQQYVDAFKLSFCLVGINLVDLLALKDGQLVDGRLSYRRSKTGRLYDIKVEPEAAALIEKYHGSCGRLVSWGENRKRYTSFTMQMCRGLKAVGSVVKEWRTDDLGVYREVEVFRPAFPMLSSYVARHSWATIAASLDIPKDVIAHALGHGGSSVTDIYIDFDQRKVDEANRRVLDWVFYGTK</sequence>
<name>A0A6G1U1K2_9BACT</name>
<comment type="caution">
    <text evidence="5">The sequence shown here is derived from an EMBL/GenBank/DDBJ whole genome shotgun (WGS) entry which is preliminary data.</text>
</comment>
<dbReference type="Pfam" id="PF13102">
    <property type="entry name" value="Phage_int_SAM_5"/>
    <property type="match status" value="1"/>
</dbReference>
<evidence type="ECO:0000256" key="2">
    <source>
        <dbReference type="ARBA" id="ARBA00023172"/>
    </source>
</evidence>
<feature type="domain" description="Phage integrase SAM-like" evidence="3">
    <location>
        <begin position="136"/>
        <end position="219"/>
    </location>
</feature>
<reference evidence="5 6" key="1">
    <citation type="submission" date="2019-09" db="EMBL/GenBank/DDBJ databases">
        <title>Distinct polysaccharide growth profiles of human intestinal Prevotella copri isolates.</title>
        <authorList>
            <person name="Fehlner-Peach H."/>
            <person name="Magnabosco C."/>
            <person name="Raghavan V."/>
            <person name="Scher J.U."/>
            <person name="Tett A."/>
            <person name="Cox L.M."/>
            <person name="Gottsegen C."/>
            <person name="Watters A."/>
            <person name="Wiltshire- Gordon J.D."/>
            <person name="Segata N."/>
            <person name="Bonneau R."/>
            <person name="Littman D.R."/>
        </authorList>
    </citation>
    <scope>NUCLEOTIDE SEQUENCE [LARGE SCALE GENOMIC DNA]</scope>
    <source>
        <strain evidence="6">iA622</strain>
    </source>
</reference>
<evidence type="ECO:0000313" key="5">
    <source>
        <dbReference type="EMBL" id="MQN81297.1"/>
    </source>
</evidence>
<organism evidence="5 6">
    <name type="scientific">Segatella copri</name>
    <dbReference type="NCBI Taxonomy" id="165179"/>
    <lineage>
        <taxon>Bacteria</taxon>
        <taxon>Pseudomonadati</taxon>
        <taxon>Bacteroidota</taxon>
        <taxon>Bacteroidia</taxon>
        <taxon>Bacteroidales</taxon>
        <taxon>Prevotellaceae</taxon>
        <taxon>Segatella</taxon>
    </lineage>
</organism>
<dbReference type="Gene3D" id="1.10.443.10">
    <property type="entry name" value="Intergrase catalytic core"/>
    <property type="match status" value="1"/>
</dbReference>
<dbReference type="InterPro" id="IPR025269">
    <property type="entry name" value="SAM-like_dom"/>
</dbReference>
<evidence type="ECO:0008006" key="7">
    <source>
        <dbReference type="Google" id="ProtNLM"/>
    </source>
</evidence>
<dbReference type="EMBL" id="VZCB01000079">
    <property type="protein sequence ID" value="MQN81297.1"/>
    <property type="molecule type" value="Genomic_DNA"/>
</dbReference>
<keyword evidence="1" id="KW-0238">DNA-binding</keyword>
<proteinExistence type="predicted"/>
<gene>
    <name evidence="5" type="ORF">F7D73_10125</name>
</gene>
<dbReference type="InterPro" id="IPR010998">
    <property type="entry name" value="Integrase_recombinase_N"/>
</dbReference>
<dbReference type="SUPFAM" id="SSF56349">
    <property type="entry name" value="DNA breaking-rejoining enzymes"/>
    <property type="match status" value="1"/>
</dbReference>